<keyword evidence="3" id="KW-1185">Reference proteome</keyword>
<comment type="caution">
    <text evidence="2">The sequence shown here is derived from an EMBL/GenBank/DDBJ whole genome shotgun (WGS) entry which is preliminary data.</text>
</comment>
<organism evidence="2 3">
    <name type="scientific">Nocardioides nanhaiensis</name>
    <dbReference type="NCBI Taxonomy" id="1476871"/>
    <lineage>
        <taxon>Bacteria</taxon>
        <taxon>Bacillati</taxon>
        <taxon>Actinomycetota</taxon>
        <taxon>Actinomycetes</taxon>
        <taxon>Propionibacteriales</taxon>
        <taxon>Nocardioidaceae</taxon>
        <taxon>Nocardioides</taxon>
    </lineage>
</organism>
<sequence>MTTTAPDLAEVFAREERERGEREEALRMVRSARSNRMRSEVDELRMIVEWAKVNRLDADHLDGEPDPDAVMSDEEVAELEAALGDQGFCDRWLSVAGPGAPVVSEFAVMELASTLSMGTDAGLTLVGRVLELKYRLPRLYRRVEELQLPVWKAFELADLTQPLSAEAADHVDRQVEAVAGKIGKRQMERLVAETQARFDPAAAAEAEKDKRERRFFDIGESRRTPDTAGTLESLAGTAPVSGCLDAADAADLEAAIRHTARALGKAGCEDSLDVRRAAAVGELARNQLSLDLETGEIQDSKSVSHGRGVDLVVHLSDESTAAGFMVGRLESTQTPVSAEVIREWCGTAGRITVRPVIDLNGAVHVEQYEVPDRIKQRTRWTDPRCVYPHCKRPADRCDCDHIQPFEQGGATCTCNLAPLCRRHQRFKTHGAVTYRRIGPGAYEWEFQTGMTIVRDHLAPTNPSGPSHHRPRTGKPNHLTTSSSSDPPSPVIETVTGWGRRASWWRW</sequence>
<evidence type="ECO:0000313" key="2">
    <source>
        <dbReference type="EMBL" id="GAA4697272.1"/>
    </source>
</evidence>
<dbReference type="EMBL" id="BAABIM010000005">
    <property type="protein sequence ID" value="GAA4697272.1"/>
    <property type="molecule type" value="Genomic_DNA"/>
</dbReference>
<reference evidence="3" key="1">
    <citation type="journal article" date="2019" name="Int. J. Syst. Evol. Microbiol.">
        <title>The Global Catalogue of Microorganisms (GCM) 10K type strain sequencing project: providing services to taxonomists for standard genome sequencing and annotation.</title>
        <authorList>
            <consortium name="The Broad Institute Genomics Platform"/>
            <consortium name="The Broad Institute Genome Sequencing Center for Infectious Disease"/>
            <person name="Wu L."/>
            <person name="Ma J."/>
        </authorList>
    </citation>
    <scope>NUCLEOTIDE SEQUENCE [LARGE SCALE GENOMIC DNA]</scope>
    <source>
        <strain evidence="3">JCM 18127</strain>
    </source>
</reference>
<gene>
    <name evidence="2" type="ORF">GCM10023226_39640</name>
</gene>
<name>A0ABP8WXL9_9ACTN</name>
<evidence type="ECO:0000313" key="3">
    <source>
        <dbReference type="Proteomes" id="UP001500621"/>
    </source>
</evidence>
<protein>
    <recommendedName>
        <fullName evidence="4">HNH endonuclease</fullName>
    </recommendedName>
</protein>
<feature type="region of interest" description="Disordered" evidence="1">
    <location>
        <begin position="455"/>
        <end position="492"/>
    </location>
</feature>
<dbReference type="RefSeq" id="WP_345271496.1">
    <property type="nucleotide sequence ID" value="NZ_BAABIM010000005.1"/>
</dbReference>
<dbReference type="InterPro" id="IPR003615">
    <property type="entry name" value="HNH_nuc"/>
</dbReference>
<evidence type="ECO:0008006" key="4">
    <source>
        <dbReference type="Google" id="ProtNLM"/>
    </source>
</evidence>
<accession>A0ABP8WXL9</accession>
<dbReference type="Gene3D" id="1.10.30.50">
    <property type="match status" value="1"/>
</dbReference>
<evidence type="ECO:0000256" key="1">
    <source>
        <dbReference type="SAM" id="MobiDB-lite"/>
    </source>
</evidence>
<dbReference type="CDD" id="cd00085">
    <property type="entry name" value="HNHc"/>
    <property type="match status" value="1"/>
</dbReference>
<dbReference type="Proteomes" id="UP001500621">
    <property type="component" value="Unassembled WGS sequence"/>
</dbReference>
<proteinExistence type="predicted"/>